<protein>
    <submittedName>
        <fullName evidence="2">Pyridoxamine 5'-phosphate oxidase family protein</fullName>
    </submittedName>
</protein>
<dbReference type="AlphaFoldDB" id="A0ABD6C9Z5"/>
<evidence type="ECO:0000313" key="3">
    <source>
        <dbReference type="Proteomes" id="UP001597119"/>
    </source>
</evidence>
<dbReference type="EMBL" id="JBHUDJ010000003">
    <property type="protein sequence ID" value="MFD1587171.1"/>
    <property type="molecule type" value="Genomic_DNA"/>
</dbReference>
<name>A0ABD6C9Z5_9EURY</name>
<comment type="caution">
    <text evidence="2">The sequence shown here is derived from an EMBL/GenBank/DDBJ whole genome shotgun (WGS) entry which is preliminary data.</text>
</comment>
<dbReference type="InterPro" id="IPR012349">
    <property type="entry name" value="Split_barrel_FMN-bd"/>
</dbReference>
<organism evidence="2 3">
    <name type="scientific">Halorientalis brevis</name>
    <dbReference type="NCBI Taxonomy" id="1126241"/>
    <lineage>
        <taxon>Archaea</taxon>
        <taxon>Methanobacteriati</taxon>
        <taxon>Methanobacteriota</taxon>
        <taxon>Stenosarchaea group</taxon>
        <taxon>Halobacteria</taxon>
        <taxon>Halobacteriales</taxon>
        <taxon>Haloarculaceae</taxon>
        <taxon>Halorientalis</taxon>
    </lineage>
</organism>
<reference evidence="2 3" key="1">
    <citation type="journal article" date="2019" name="Int. J. Syst. Evol. Microbiol.">
        <title>The Global Catalogue of Microorganisms (GCM) 10K type strain sequencing project: providing services to taxonomists for standard genome sequencing and annotation.</title>
        <authorList>
            <consortium name="The Broad Institute Genomics Platform"/>
            <consortium name="The Broad Institute Genome Sequencing Center for Infectious Disease"/>
            <person name="Wu L."/>
            <person name="Ma J."/>
        </authorList>
    </citation>
    <scope>NUCLEOTIDE SEQUENCE [LARGE SCALE GENOMIC DNA]</scope>
    <source>
        <strain evidence="2 3">CGMCC 1.12125</strain>
    </source>
</reference>
<dbReference type="Gene3D" id="2.30.110.10">
    <property type="entry name" value="Electron Transport, Fmn-binding Protein, Chain A"/>
    <property type="match status" value="1"/>
</dbReference>
<keyword evidence="3" id="KW-1185">Reference proteome</keyword>
<sequence length="166" mass="18404">MTNTDDAPTADGPSDEPFPLSGPWTHSDLSAFLDEATVPIRVSCHTPSGGLWMLSLWYRYEDEQLWCATGADADIVRFLRADPHVAFEISVNEPPYRGARGQGTVTVDADPEKTVLRELLDRYLGGTDSTLAQKLLSADREEVSLRIDPTTVATWDYSDRMKDAVE</sequence>
<dbReference type="RefSeq" id="WP_247374730.1">
    <property type="nucleotide sequence ID" value="NZ_JALLGV010000001.1"/>
</dbReference>
<feature type="region of interest" description="Disordered" evidence="1">
    <location>
        <begin position="1"/>
        <end position="21"/>
    </location>
</feature>
<gene>
    <name evidence="2" type="ORF">ACFR9U_09260</name>
</gene>
<evidence type="ECO:0000256" key="1">
    <source>
        <dbReference type="SAM" id="MobiDB-lite"/>
    </source>
</evidence>
<proteinExistence type="predicted"/>
<accession>A0ABD6C9Z5</accession>
<evidence type="ECO:0000313" key="2">
    <source>
        <dbReference type="EMBL" id="MFD1587171.1"/>
    </source>
</evidence>
<dbReference type="Proteomes" id="UP001597119">
    <property type="component" value="Unassembled WGS sequence"/>
</dbReference>
<dbReference type="SUPFAM" id="SSF50475">
    <property type="entry name" value="FMN-binding split barrel"/>
    <property type="match status" value="1"/>
</dbReference>